<sequence>MRKEKKKMSIKRRIAAAALAAFVGVSSLNVSIPGFSTVITDANETEIASQLSEETPEEETTVESTIAAALAAEAPAPVAPAAEEPTPEPIVVAAPTPEPTVVEAPTPEPTVVEAPTSEPTVAEEPTTPEPTVVEAPMPEPTVAEEPTTPEPTVVEEPTVEETTIEEAETTDEEETILSVEETEEETEAETENVTEEETEPETDEDDLLSNDPVTFGLRGANGLMLTAGGAIPRLDDYIKDVTISKRRGDSWVKVNEITSGHNARIDLKYTLPEGLITSQSRKIQYQLPDVIKIDNPPLEGVLKDSSEQPVGTFSIDANGLVTFEYSQEFSEDEKSFSGDFFFECKVGSRKTQEEVTFSFPGKGEVTFTIKPSSLAFDIKTTKTASEVVQYGDGEWYVTYTMTISSKKGTGKDIEVFDYFSDDNVVGSQMKQVILLDRIYIWDNNGNYVENIQFEQYGNGGFVTTLPKLEAGQKYTITCVALVNKQLLSTSATTKLKLNGNTFYVRSGKNEHSSYAEAEYSRNVIKKTSEKQEDGSYKYTVTINESQENLKGLTIKDTFKLDGTVIDINDIEGFYVDVQGGSNPGITKENFFSTGYKFENDFNNKIVITYRYYPLANETNAEKKLVNRIEIGPNTWGEVEDTIGIIGYLDKTHDENQVVKKDGYVEVPYLVTVTVNDGIAEGATLTDTLNQDHIQSLLTPVTVNGIEASDYTIQYLGKDGVLVNEFAEGMIGFKVTFKAITPEKAQKINFEYKVKAEFASYPAGTFRYDNVAVFASGSINQTKTDSYTYTKHAFLLKKVSRYSSGYQTSIDEVKESDLTDGKLYYELEIKPAERNLNDTFTVTDKLPEGAVYVEDSFNASPTTLNQMSVSEDGRTLTFTIPKEVYVNEDGSYKHDVLYIHYAIQISNANLSGSQQELVYFTNTATSGEDKASVTVPVLFEEKEIEEDDVIDKKGFQNNSDITYTIVVNKNRLDLIPNVNKITLNDVLKCDVDESKIQDITLVGNIVSVYEYDASKPDGKGAPVSKNFYTYQYNEKTHNISMILPDSEAFVVEYTYRFKFTSNYAGQTITIKNNVELVGSYKKEISTQWKNQSAGGSVAKYNSLIVYKVEKGNEDEKLSGAKFNLYKYNDGSFSLIQNDIEIPVTGCKFVSDKTDEDMMAATDIAVEENVLYYLEEVQAPSGYKIEAGHEKFYFALGTYGKSIKDLKAAVAKAVETADITVDDVHFANTNAIVNIENEIEDGAVRIQKVWLNHDGSEMQASESSISVGLYKTHHRYTDAQPVEVEVSYKGNGMSSPQLAFASTEYYRIGTKLTVTGYLNEGWRKNWGGWDFASTQMTARLYINGDDRGELNIENVYSVTHSEIVSSTLNKISIVVTANTYNSILDGSKPGKVNGTIATLAAGDMEFVQNVTIDSHNNWTAVVSGLPTKENDGEDIYYYVTEFSLYGYTISYQNNGVLAGVGGNPIVVINKADEEVKTASFSINKVDASTSTPQPLEGASFALYRAVKNDQNQFIRVGLPIATAISNASGTGVAFSGLIPGEYLLYETSAPTGYVTPSEPWRITVNNDCVVDAHGLQANSDGAYIIENGKYPGILSITKKVEGYEMEEGMHYYIKVTLTDAADKPLTGSFNGIRLENGSAIYELVKDATITFTGLPLGTKYTVEEVNFDGTALTGEEEYTSRLTTNATGTIDKEAGTVAVNVTVTNIYEIPETSAVISVQKIVDGTGYNQDEAFEFTLSAAEEGTPMPTETGNKVSIKAGETGSFGSITYTDTGVYYYTVKETKGSTVGMSYDETEYLVTVVVSMNAERKLTASVYYNIVMTDIPEVESDVRALVVTNTYRVTSVSGTKTWRAPEGSELPESITVILNRNGSPVDSKKVTAADDWSYEFTELPAYSEDGSTAYTYTVDEEPVEGYITTVSGTNLINTITGTTSVSGTKIWRAPEGTELPESITVILNRNDEPVARKKVTAADDWSYEFTELPAYSEDGSTAYTYTVDEEPVAGYNKEVDGYDLINTKSEKIEITGTKTWRVPEGTKLPESITVILNRNDEPVARKKVTAADDWSYEFTELPAYSEDGSTAYTYTVDEEPVEGYITTVSETNLINTITSVKISKVDIADGEELEGATIQLIDKETGEVVEEWTSTNEAHEVTGLTTGKTYILRETVAPEGYGITSDTTFELKEDGSIDTEKTTTTVSEEGVLLVEDTRRIDFIVNKVSATDDHELYDTILSVYEITDEGEVLVDSWTSRWKEVHNFGLKLSCGKSYILREDKATGGYHKIPGDILFNVTADGKIQITEGQDWKYENGKNVIEEVVDEAGNVIYLIRDVRNPEEEEETEPDGPTDPHQSETTTPEETTTSEEETTPEETTTSEEETSPEETTVSEEETTVSEEETTLPSPDDEESTPEVTTPAANTTTTAAETTVSETPTTTPSSERVILGIEDMSRTIGMALAGFGAIMLTALIWLYLRSKKA</sequence>
<evidence type="ECO:0000259" key="7">
    <source>
        <dbReference type="Pfam" id="PF24547"/>
    </source>
</evidence>
<evidence type="ECO:0000313" key="9">
    <source>
        <dbReference type="Proteomes" id="UP001198200"/>
    </source>
</evidence>
<proteinExistence type="predicted"/>
<feature type="domain" description="CNA-B" evidence="4">
    <location>
        <begin position="1931"/>
        <end position="2013"/>
    </location>
</feature>
<gene>
    <name evidence="8" type="ORF">LKD48_06045</name>
</gene>
<evidence type="ECO:0000313" key="8">
    <source>
        <dbReference type="EMBL" id="MCC2221210.1"/>
    </source>
</evidence>
<name>A0AAE3E3J3_9FIRM</name>
<dbReference type="InterPro" id="IPR038174">
    <property type="entry name" value="Strep_pil_link_sf"/>
</dbReference>
<dbReference type="EMBL" id="JAJEQN010000011">
    <property type="protein sequence ID" value="MCC2221210.1"/>
    <property type="molecule type" value="Genomic_DNA"/>
</dbReference>
<feature type="signal peptide" evidence="3">
    <location>
        <begin position="1"/>
        <end position="30"/>
    </location>
</feature>
<keyword evidence="2" id="KW-0812">Transmembrane</keyword>
<dbReference type="InterPro" id="IPR008454">
    <property type="entry name" value="Collagen-bd_Cna-like_B-typ_dom"/>
</dbReference>
<dbReference type="InterPro" id="IPR013783">
    <property type="entry name" value="Ig-like_fold"/>
</dbReference>
<dbReference type="Pfam" id="PF05738">
    <property type="entry name" value="Cna_B"/>
    <property type="match status" value="4"/>
</dbReference>
<accession>A0AAE3E3J3</accession>
<keyword evidence="2" id="KW-0472">Membrane</keyword>
<dbReference type="SUPFAM" id="SSF49478">
    <property type="entry name" value="Cna protein B-type domain"/>
    <property type="match status" value="4"/>
</dbReference>
<evidence type="ECO:0000256" key="2">
    <source>
        <dbReference type="SAM" id="Phobius"/>
    </source>
</evidence>
<evidence type="ECO:0000259" key="4">
    <source>
        <dbReference type="Pfam" id="PF05738"/>
    </source>
</evidence>
<dbReference type="Gene3D" id="2.60.40.10">
    <property type="entry name" value="Immunoglobulins"/>
    <property type="match status" value="4"/>
</dbReference>
<feature type="domain" description="SpaA-like prealbumin fold" evidence="6">
    <location>
        <begin position="2105"/>
        <end position="2188"/>
    </location>
</feature>
<feature type="region of interest" description="Disordered" evidence="1">
    <location>
        <begin position="74"/>
        <end position="93"/>
    </location>
</feature>
<dbReference type="InterPro" id="IPR008966">
    <property type="entry name" value="Adhesion_dom_sf"/>
</dbReference>
<dbReference type="Proteomes" id="UP001198200">
    <property type="component" value="Unassembled WGS sequence"/>
</dbReference>
<dbReference type="RefSeq" id="WP_308731514.1">
    <property type="nucleotide sequence ID" value="NZ_JAJEQN010000011.1"/>
</dbReference>
<feature type="transmembrane region" description="Helical" evidence="2">
    <location>
        <begin position="2444"/>
        <end position="2464"/>
    </location>
</feature>
<dbReference type="Gene3D" id="2.60.40.3050">
    <property type="match status" value="1"/>
</dbReference>
<feature type="compositionally biased region" description="Low complexity" evidence="1">
    <location>
        <begin position="99"/>
        <end position="156"/>
    </location>
</feature>
<feature type="domain" description="CNA-B" evidence="4">
    <location>
        <begin position="2020"/>
        <end position="2102"/>
    </location>
</feature>
<feature type="domain" description="SpaA-like prealbumin fold" evidence="6">
    <location>
        <begin position="1102"/>
        <end position="1186"/>
    </location>
</feature>
<feature type="compositionally biased region" description="Low complexity" evidence="1">
    <location>
        <begin position="2402"/>
        <end position="2429"/>
    </location>
</feature>
<comment type="caution">
    <text evidence="8">The sequence shown here is derived from an EMBL/GenBank/DDBJ whole genome shotgun (WGS) entry which is preliminary data.</text>
</comment>
<feature type="region of interest" description="Disordered" evidence="1">
    <location>
        <begin position="99"/>
        <end position="210"/>
    </location>
</feature>
<evidence type="ECO:0000259" key="5">
    <source>
        <dbReference type="Pfam" id="PF12892"/>
    </source>
</evidence>
<dbReference type="InterPro" id="IPR055382">
    <property type="entry name" value="DUF7601"/>
</dbReference>
<feature type="compositionally biased region" description="Acidic residues" evidence="1">
    <location>
        <begin position="2328"/>
        <end position="2337"/>
    </location>
</feature>
<feature type="compositionally biased region" description="Low complexity" evidence="1">
    <location>
        <begin position="2340"/>
        <end position="2352"/>
    </location>
</feature>
<dbReference type="Gene3D" id="2.60.40.1140">
    <property type="entry name" value="Collagen-binding surface protein Cna, B-type domain"/>
    <property type="match status" value="5"/>
</dbReference>
<dbReference type="Pfam" id="PF12892">
    <property type="entry name" value="FctA"/>
    <property type="match status" value="1"/>
</dbReference>
<dbReference type="Pfam" id="PF24547">
    <property type="entry name" value="DUF7601"/>
    <property type="match status" value="1"/>
</dbReference>
<dbReference type="NCBIfam" id="TIGR03786">
    <property type="entry name" value="strep_pil_rpt"/>
    <property type="match status" value="1"/>
</dbReference>
<feature type="region of interest" description="Disordered" evidence="1">
    <location>
        <begin position="2323"/>
        <end position="2429"/>
    </location>
</feature>
<feature type="domain" description="Streptococcal pilin isopeptide linkage" evidence="5">
    <location>
        <begin position="1714"/>
        <end position="1837"/>
    </location>
</feature>
<feature type="compositionally biased region" description="Acidic residues" evidence="1">
    <location>
        <begin position="2353"/>
        <end position="2401"/>
    </location>
</feature>
<dbReference type="InterPro" id="IPR041033">
    <property type="entry name" value="SpaA_PFL_dom_1"/>
</dbReference>
<feature type="domain" description="DUF7601" evidence="7">
    <location>
        <begin position="1592"/>
        <end position="1704"/>
    </location>
</feature>
<keyword evidence="9" id="KW-1185">Reference proteome</keyword>
<evidence type="ECO:0000256" key="3">
    <source>
        <dbReference type="SAM" id="SignalP"/>
    </source>
</evidence>
<evidence type="ECO:0000256" key="1">
    <source>
        <dbReference type="SAM" id="MobiDB-lite"/>
    </source>
</evidence>
<feature type="compositionally biased region" description="Acidic residues" evidence="1">
    <location>
        <begin position="157"/>
        <end position="208"/>
    </location>
</feature>
<dbReference type="Pfam" id="PF17802">
    <property type="entry name" value="SpaA"/>
    <property type="match status" value="3"/>
</dbReference>
<feature type="chain" id="PRO_5042048603" evidence="3">
    <location>
        <begin position="31"/>
        <end position="2469"/>
    </location>
</feature>
<evidence type="ECO:0000259" key="6">
    <source>
        <dbReference type="Pfam" id="PF17802"/>
    </source>
</evidence>
<feature type="domain" description="CNA-B" evidence="4">
    <location>
        <begin position="1396"/>
        <end position="1453"/>
    </location>
</feature>
<organism evidence="8 9">
    <name type="scientific">Anthropogastromicrobium aceti</name>
    <dbReference type="NCBI Taxonomy" id="2981768"/>
    <lineage>
        <taxon>Bacteria</taxon>
        <taxon>Bacillati</taxon>
        <taxon>Bacillota</taxon>
        <taxon>Clostridia</taxon>
        <taxon>Lachnospirales</taxon>
        <taxon>Lachnospiraceae</taxon>
        <taxon>Anthropogastromicrobium</taxon>
    </lineage>
</organism>
<protein>
    <submittedName>
        <fullName evidence="8">Cna B-type domain-containing protein</fullName>
    </submittedName>
</protein>
<feature type="domain" description="CNA-B" evidence="4">
    <location>
        <begin position="1842"/>
        <end position="1924"/>
    </location>
</feature>
<keyword evidence="2" id="KW-1133">Transmembrane helix</keyword>
<dbReference type="SUPFAM" id="SSF49401">
    <property type="entry name" value="Bacterial adhesins"/>
    <property type="match status" value="1"/>
</dbReference>
<keyword evidence="3" id="KW-0732">Signal</keyword>
<reference evidence="8 9" key="1">
    <citation type="submission" date="2021-10" db="EMBL/GenBank/DDBJ databases">
        <title>Anaerobic single-cell dispensing facilitates the cultivation of human gut bacteria.</title>
        <authorList>
            <person name="Afrizal A."/>
        </authorList>
    </citation>
    <scope>NUCLEOTIDE SEQUENCE [LARGE SCALE GENOMIC DNA]</scope>
    <source>
        <strain evidence="8 9">CLA-AA-H224</strain>
    </source>
</reference>
<feature type="domain" description="SpaA-like prealbumin fold" evidence="6">
    <location>
        <begin position="1477"/>
        <end position="1566"/>
    </location>
</feature>
<dbReference type="CDD" id="cd00222">
    <property type="entry name" value="CollagenBindB"/>
    <property type="match status" value="3"/>
</dbReference>
<dbReference type="InterPro" id="IPR022464">
    <property type="entry name" value="Strep_pil_isopept_link"/>
</dbReference>